<evidence type="ECO:0000313" key="1">
    <source>
        <dbReference type="EMBL" id="XAO44896.1"/>
    </source>
</evidence>
<organism evidence="1 2">
    <name type="scientific">Glutamicibacter ectropisis</name>
    <dbReference type="NCBI Taxonomy" id="3046593"/>
    <lineage>
        <taxon>Bacteria</taxon>
        <taxon>Bacillati</taxon>
        <taxon>Actinomycetota</taxon>
        <taxon>Actinomycetes</taxon>
        <taxon>Micrococcales</taxon>
        <taxon>Micrococcaceae</taxon>
        <taxon>Glutamicibacter</taxon>
    </lineage>
</organism>
<protein>
    <submittedName>
        <fullName evidence="1">Uncharacterized protein</fullName>
    </submittedName>
</protein>
<accession>A0AAU6WCB5</accession>
<sequence length="49" mass="5435">MVVSEGHVIDRVQAFIDDPELKESERFISIGYFSEAEGSSIMRDGTNTA</sequence>
<gene>
    <name evidence="1" type="ORF">QMQ05_11070</name>
</gene>
<dbReference type="KEGG" id="gey:QMQ05_11070"/>
<dbReference type="AlphaFoldDB" id="A0AAU6WCB5"/>
<reference evidence="1 2" key="1">
    <citation type="submission" date="2023-05" db="EMBL/GenBank/DDBJ databases">
        <title>Glutamicibacter sp. B1, complete genome.</title>
        <authorList>
            <person name="Long Y.H."/>
            <person name="Fang T."/>
            <person name="Li X.Y."/>
        </authorList>
    </citation>
    <scope>NUCLEOTIDE SEQUENCE [LARGE SCALE GENOMIC DNA]</scope>
    <source>
        <strain evidence="1 2">B1</strain>
    </source>
</reference>
<name>A0AAU6WCB5_9MICC</name>
<dbReference type="Proteomes" id="UP001486888">
    <property type="component" value="Chromosome"/>
</dbReference>
<keyword evidence="2" id="KW-1185">Reference proteome</keyword>
<dbReference type="RefSeq" id="WP_345470030.1">
    <property type="nucleotide sequence ID" value="NZ_CP125942.1"/>
</dbReference>
<evidence type="ECO:0000313" key="2">
    <source>
        <dbReference type="Proteomes" id="UP001486888"/>
    </source>
</evidence>
<dbReference type="EMBL" id="CP125942">
    <property type="protein sequence ID" value="XAO44896.1"/>
    <property type="molecule type" value="Genomic_DNA"/>
</dbReference>
<proteinExistence type="predicted"/>